<accession>A0AAW4XSM2</accession>
<evidence type="ECO:0000313" key="1">
    <source>
        <dbReference type="EMBL" id="MCD2164115.1"/>
    </source>
</evidence>
<name>A0AAW4XSM2_9BURK</name>
<evidence type="ECO:0000313" key="2">
    <source>
        <dbReference type="Proteomes" id="UP001199260"/>
    </source>
</evidence>
<sequence length="112" mass="12497">MIDNKRVSGRQCCNVVAITGIKNSNAPLEMTAFALSEATAFSLIRTVIENDCDISSFSHPDNQRIKLGRHRLCQRKVLCTQAMYASNGKPRIGYHDELLLSITAIFLIGYCF</sequence>
<proteinExistence type="predicted"/>
<gene>
    <name evidence="1" type="ORF">LPW39_03080</name>
</gene>
<organism evidence="1 2">
    <name type="scientific">Comamonas koreensis</name>
    <dbReference type="NCBI Taxonomy" id="160825"/>
    <lineage>
        <taxon>Bacteria</taxon>
        <taxon>Pseudomonadati</taxon>
        <taxon>Pseudomonadota</taxon>
        <taxon>Betaproteobacteria</taxon>
        <taxon>Burkholderiales</taxon>
        <taxon>Comamonadaceae</taxon>
        <taxon>Comamonas</taxon>
    </lineage>
</organism>
<dbReference type="EMBL" id="JAJNCT010000005">
    <property type="protein sequence ID" value="MCD2164115.1"/>
    <property type="molecule type" value="Genomic_DNA"/>
</dbReference>
<dbReference type="Proteomes" id="UP001199260">
    <property type="component" value="Unassembled WGS sequence"/>
</dbReference>
<dbReference type="RefSeq" id="WP_230771239.1">
    <property type="nucleotide sequence ID" value="NZ_JAJNCT010000005.1"/>
</dbReference>
<reference evidence="1 2" key="1">
    <citation type="submission" date="2021-11" db="EMBL/GenBank/DDBJ databases">
        <title>Genome sequence.</title>
        <authorList>
            <person name="Sun Q."/>
        </authorList>
    </citation>
    <scope>NUCLEOTIDE SEQUENCE [LARGE SCALE GENOMIC DNA]</scope>
    <source>
        <strain evidence="1 2">KCTC 12005</strain>
    </source>
</reference>
<comment type="caution">
    <text evidence="1">The sequence shown here is derived from an EMBL/GenBank/DDBJ whole genome shotgun (WGS) entry which is preliminary data.</text>
</comment>
<dbReference type="AlphaFoldDB" id="A0AAW4XSM2"/>
<protein>
    <recommendedName>
        <fullName evidence="3">Transposase</fullName>
    </recommendedName>
</protein>
<evidence type="ECO:0008006" key="3">
    <source>
        <dbReference type="Google" id="ProtNLM"/>
    </source>
</evidence>
<keyword evidence="2" id="KW-1185">Reference proteome</keyword>